<protein>
    <submittedName>
        <fullName evidence="2">Uncharacterized protein</fullName>
    </submittedName>
</protein>
<feature type="region of interest" description="Disordered" evidence="1">
    <location>
        <begin position="36"/>
        <end position="76"/>
    </location>
</feature>
<reference evidence="2 3" key="1">
    <citation type="journal article" date="2021" name="BMC Biol.">
        <title>Horizontally acquired antibacterial genes associated with adaptive radiation of ladybird beetles.</title>
        <authorList>
            <person name="Li H.S."/>
            <person name="Tang X.F."/>
            <person name="Huang Y.H."/>
            <person name="Xu Z.Y."/>
            <person name="Chen M.L."/>
            <person name="Du X.Y."/>
            <person name="Qiu B.Y."/>
            <person name="Chen P.T."/>
            <person name="Zhang W."/>
            <person name="Slipinski A."/>
            <person name="Escalona H.E."/>
            <person name="Waterhouse R.M."/>
            <person name="Zwick A."/>
            <person name="Pang H."/>
        </authorList>
    </citation>
    <scope>NUCLEOTIDE SEQUENCE [LARGE SCALE GENOMIC DNA]</scope>
    <source>
        <strain evidence="2">SYSU2018</strain>
    </source>
</reference>
<evidence type="ECO:0000313" key="3">
    <source>
        <dbReference type="Proteomes" id="UP001516400"/>
    </source>
</evidence>
<dbReference type="AlphaFoldDB" id="A0ABD2P8G1"/>
<proteinExistence type="predicted"/>
<evidence type="ECO:0000256" key="1">
    <source>
        <dbReference type="SAM" id="MobiDB-lite"/>
    </source>
</evidence>
<feature type="non-terminal residue" evidence="2">
    <location>
        <position position="1"/>
    </location>
</feature>
<evidence type="ECO:0000313" key="2">
    <source>
        <dbReference type="EMBL" id="KAL3287299.1"/>
    </source>
</evidence>
<name>A0ABD2P8G1_9CUCU</name>
<dbReference type="EMBL" id="JABFTP020000185">
    <property type="protein sequence ID" value="KAL3287299.1"/>
    <property type="molecule type" value="Genomic_DNA"/>
</dbReference>
<feature type="compositionally biased region" description="Basic residues" evidence="1">
    <location>
        <begin position="44"/>
        <end position="53"/>
    </location>
</feature>
<organism evidence="2 3">
    <name type="scientific">Cryptolaemus montrouzieri</name>
    <dbReference type="NCBI Taxonomy" id="559131"/>
    <lineage>
        <taxon>Eukaryota</taxon>
        <taxon>Metazoa</taxon>
        <taxon>Ecdysozoa</taxon>
        <taxon>Arthropoda</taxon>
        <taxon>Hexapoda</taxon>
        <taxon>Insecta</taxon>
        <taxon>Pterygota</taxon>
        <taxon>Neoptera</taxon>
        <taxon>Endopterygota</taxon>
        <taxon>Coleoptera</taxon>
        <taxon>Polyphaga</taxon>
        <taxon>Cucujiformia</taxon>
        <taxon>Coccinelloidea</taxon>
        <taxon>Coccinellidae</taxon>
        <taxon>Scymninae</taxon>
        <taxon>Scymnini</taxon>
        <taxon>Cryptolaemus</taxon>
    </lineage>
</organism>
<sequence length="76" mass="8261">DETWFAAVTEKFDKIKSKTNVLAKTYAGEVKHSEMAVQASKTKSQLKHPKPKTPRAPVIKGNGDSTETFASAAKKA</sequence>
<dbReference type="Proteomes" id="UP001516400">
    <property type="component" value="Unassembled WGS sequence"/>
</dbReference>
<accession>A0ABD2P8G1</accession>
<gene>
    <name evidence="2" type="ORF">HHI36_001774</name>
</gene>
<keyword evidence="3" id="KW-1185">Reference proteome</keyword>
<comment type="caution">
    <text evidence="2">The sequence shown here is derived from an EMBL/GenBank/DDBJ whole genome shotgun (WGS) entry which is preliminary data.</text>
</comment>